<dbReference type="InterPro" id="IPR036514">
    <property type="entry name" value="SGNH_hydro_sf"/>
</dbReference>
<evidence type="ECO:0000313" key="2">
    <source>
        <dbReference type="EMBL" id="CAH3186650.1"/>
    </source>
</evidence>
<accession>A0ABN8S5Z7</accession>
<evidence type="ECO:0000313" key="3">
    <source>
        <dbReference type="Proteomes" id="UP001159427"/>
    </source>
</evidence>
<reference evidence="2 3" key="1">
    <citation type="submission" date="2022-05" db="EMBL/GenBank/DDBJ databases">
        <authorList>
            <consortium name="Genoscope - CEA"/>
            <person name="William W."/>
        </authorList>
    </citation>
    <scope>NUCLEOTIDE SEQUENCE [LARGE SCALE GENOMIC DNA]</scope>
</reference>
<name>A0ABN8S5Z7_9CNID</name>
<evidence type="ECO:0000259" key="1">
    <source>
        <dbReference type="Pfam" id="PF13472"/>
    </source>
</evidence>
<protein>
    <recommendedName>
        <fullName evidence="1">SGNH hydrolase-type esterase domain-containing protein</fullName>
    </recommendedName>
</protein>
<dbReference type="Proteomes" id="UP001159427">
    <property type="component" value="Unassembled WGS sequence"/>
</dbReference>
<sequence>MAVNLPKVHILGHSFDKHLSRDISRGSNDRTDFYFGLQGCLSVHFYGVSGRTVDKLHAFNLGVIHFSAPEIVILEIGTNDLANLPPEVIGSALDDLIQLLLSSFPVHVVGWCYVIPRGLSHPDSALFRQGAEILNNYVSVVLDSTPNVFCWHHRVFNHPAKDYYLPDGVHLNSAGQYHLYRSSQMSIQRSPRACAPSNLAVQAAASGQPSRMRLHSGGPSSVSSLAVLPRGYRRFP</sequence>
<dbReference type="CDD" id="cd00229">
    <property type="entry name" value="SGNH_hydrolase"/>
    <property type="match status" value="1"/>
</dbReference>
<gene>
    <name evidence="2" type="ORF">PEVE_00017037</name>
</gene>
<proteinExistence type="predicted"/>
<dbReference type="Pfam" id="PF13472">
    <property type="entry name" value="Lipase_GDSL_2"/>
    <property type="match status" value="1"/>
</dbReference>
<organism evidence="2 3">
    <name type="scientific">Porites evermanni</name>
    <dbReference type="NCBI Taxonomy" id="104178"/>
    <lineage>
        <taxon>Eukaryota</taxon>
        <taxon>Metazoa</taxon>
        <taxon>Cnidaria</taxon>
        <taxon>Anthozoa</taxon>
        <taxon>Hexacorallia</taxon>
        <taxon>Scleractinia</taxon>
        <taxon>Fungiina</taxon>
        <taxon>Poritidae</taxon>
        <taxon>Porites</taxon>
    </lineage>
</organism>
<dbReference type="SUPFAM" id="SSF52266">
    <property type="entry name" value="SGNH hydrolase"/>
    <property type="match status" value="1"/>
</dbReference>
<dbReference type="Gene3D" id="3.40.50.1110">
    <property type="entry name" value="SGNH hydrolase"/>
    <property type="match status" value="1"/>
</dbReference>
<comment type="caution">
    <text evidence="2">The sequence shown here is derived from an EMBL/GenBank/DDBJ whole genome shotgun (WGS) entry which is preliminary data.</text>
</comment>
<dbReference type="InterPro" id="IPR013830">
    <property type="entry name" value="SGNH_hydro"/>
</dbReference>
<feature type="domain" description="SGNH hydrolase-type esterase" evidence="1">
    <location>
        <begin position="43"/>
        <end position="176"/>
    </location>
</feature>
<keyword evidence="3" id="KW-1185">Reference proteome</keyword>
<dbReference type="EMBL" id="CALNXI010002352">
    <property type="protein sequence ID" value="CAH3186650.1"/>
    <property type="molecule type" value="Genomic_DNA"/>
</dbReference>